<feature type="region of interest" description="Disordered" evidence="1">
    <location>
        <begin position="19"/>
        <end position="45"/>
    </location>
</feature>
<reference evidence="2 3" key="1">
    <citation type="submission" date="2023-10" db="EMBL/GenBank/DDBJ databases">
        <title>Genome-Wide Identification Analysis in wild type Solanum Pinnatisectum Reveals Some Genes Defensing Phytophthora Infestans.</title>
        <authorList>
            <person name="Sun C."/>
        </authorList>
    </citation>
    <scope>NUCLEOTIDE SEQUENCE [LARGE SCALE GENOMIC DNA]</scope>
    <source>
        <strain evidence="2">LQN</strain>
        <tissue evidence="2">Leaf</tissue>
    </source>
</reference>
<keyword evidence="3" id="KW-1185">Reference proteome</keyword>
<proteinExistence type="predicted"/>
<comment type="caution">
    <text evidence="2">The sequence shown here is derived from an EMBL/GenBank/DDBJ whole genome shotgun (WGS) entry which is preliminary data.</text>
</comment>
<gene>
    <name evidence="2" type="ORF">R3W88_031742</name>
</gene>
<sequence length="121" mass="13203">MEQYQGNAMEIINAKFQIKSNKEEQRQLVPNDNSSEGRDSRNNLGVIRDATVDQAVANSSEEATNFNSNNEENLENKGKSIKAARRGVGKDGVLSSPNVVAAKQGDSIAVNTNNEWTLVSH</sequence>
<evidence type="ECO:0000313" key="3">
    <source>
        <dbReference type="Proteomes" id="UP001311915"/>
    </source>
</evidence>
<evidence type="ECO:0000313" key="2">
    <source>
        <dbReference type="EMBL" id="KAK4726825.1"/>
    </source>
</evidence>
<evidence type="ECO:0000256" key="1">
    <source>
        <dbReference type="SAM" id="MobiDB-lite"/>
    </source>
</evidence>
<dbReference type="EMBL" id="JAWPEI010000005">
    <property type="protein sequence ID" value="KAK4726825.1"/>
    <property type="molecule type" value="Genomic_DNA"/>
</dbReference>
<protein>
    <submittedName>
        <fullName evidence="2">Uncharacterized protein</fullName>
    </submittedName>
</protein>
<name>A0AAV9LPV1_9SOLN</name>
<dbReference type="AlphaFoldDB" id="A0AAV9LPV1"/>
<accession>A0AAV9LPV1</accession>
<dbReference type="Proteomes" id="UP001311915">
    <property type="component" value="Unassembled WGS sequence"/>
</dbReference>
<organism evidence="2 3">
    <name type="scientific">Solanum pinnatisectum</name>
    <name type="common">tansyleaf nightshade</name>
    <dbReference type="NCBI Taxonomy" id="50273"/>
    <lineage>
        <taxon>Eukaryota</taxon>
        <taxon>Viridiplantae</taxon>
        <taxon>Streptophyta</taxon>
        <taxon>Embryophyta</taxon>
        <taxon>Tracheophyta</taxon>
        <taxon>Spermatophyta</taxon>
        <taxon>Magnoliopsida</taxon>
        <taxon>eudicotyledons</taxon>
        <taxon>Gunneridae</taxon>
        <taxon>Pentapetalae</taxon>
        <taxon>asterids</taxon>
        <taxon>lamiids</taxon>
        <taxon>Solanales</taxon>
        <taxon>Solanaceae</taxon>
        <taxon>Solanoideae</taxon>
        <taxon>Solaneae</taxon>
        <taxon>Solanum</taxon>
    </lineage>
</organism>